<keyword evidence="2" id="KW-0269">Exonuclease</keyword>
<dbReference type="SUPFAM" id="SSF56219">
    <property type="entry name" value="DNase I-like"/>
    <property type="match status" value="1"/>
</dbReference>
<dbReference type="RefSeq" id="WP_010198702.1">
    <property type="nucleotide sequence ID" value="NZ_JBNIKO010000004.1"/>
</dbReference>
<dbReference type="Proteomes" id="UP000324517">
    <property type="component" value="Unassembled WGS sequence"/>
</dbReference>
<organism evidence="2 3">
    <name type="scientific">Sutcliffiella horikoshii</name>
    <dbReference type="NCBI Taxonomy" id="79883"/>
    <lineage>
        <taxon>Bacteria</taxon>
        <taxon>Bacillati</taxon>
        <taxon>Bacillota</taxon>
        <taxon>Bacilli</taxon>
        <taxon>Bacillales</taxon>
        <taxon>Bacillaceae</taxon>
        <taxon>Sutcliffiella</taxon>
    </lineage>
</organism>
<name>A0A5D4TCV1_9BACI</name>
<dbReference type="Gene3D" id="3.60.10.10">
    <property type="entry name" value="Endonuclease/exonuclease/phosphatase"/>
    <property type="match status" value="1"/>
</dbReference>
<evidence type="ECO:0000259" key="1">
    <source>
        <dbReference type="Pfam" id="PF03372"/>
    </source>
</evidence>
<evidence type="ECO:0000313" key="2">
    <source>
        <dbReference type="EMBL" id="TYS71956.1"/>
    </source>
</evidence>
<dbReference type="InterPro" id="IPR036691">
    <property type="entry name" value="Endo/exonu/phosph_ase_sf"/>
</dbReference>
<gene>
    <name evidence="2" type="ORF">FZC75_12455</name>
</gene>
<reference evidence="2 3" key="1">
    <citation type="submission" date="2019-08" db="EMBL/GenBank/DDBJ databases">
        <title>Bacillus genomes from the desert of Cuatro Cienegas, Coahuila.</title>
        <authorList>
            <person name="Olmedo-Alvarez G."/>
        </authorList>
    </citation>
    <scope>NUCLEOTIDE SEQUENCE [LARGE SCALE GENOMIC DNA]</scope>
    <source>
        <strain evidence="2 3">CH98b_3T</strain>
    </source>
</reference>
<dbReference type="GO" id="GO:0000175">
    <property type="term" value="F:3'-5'-RNA exonuclease activity"/>
    <property type="evidence" value="ECO:0007669"/>
    <property type="project" value="TreeGrafter"/>
</dbReference>
<dbReference type="PANTHER" id="PTHR12121:SF36">
    <property type="entry name" value="ENDONUCLEASE_EXONUCLEASE_PHOSPHATASE DOMAIN-CONTAINING PROTEIN"/>
    <property type="match status" value="1"/>
</dbReference>
<dbReference type="InterPro" id="IPR050410">
    <property type="entry name" value="CCR4/nocturin_mRNA_transcr"/>
</dbReference>
<proteinExistence type="predicted"/>
<keyword evidence="2" id="KW-0540">Nuclease</keyword>
<accession>A0A5D4TCV1</accession>
<evidence type="ECO:0000313" key="3">
    <source>
        <dbReference type="Proteomes" id="UP000324517"/>
    </source>
</evidence>
<feature type="domain" description="Endonuclease/exonuclease/phosphatase" evidence="1">
    <location>
        <begin position="8"/>
        <end position="251"/>
    </location>
</feature>
<dbReference type="CDD" id="cd09083">
    <property type="entry name" value="EEP-1"/>
    <property type="match status" value="1"/>
</dbReference>
<keyword evidence="2" id="KW-0378">Hydrolase</keyword>
<dbReference type="EMBL" id="VTET01000005">
    <property type="protein sequence ID" value="TYS71956.1"/>
    <property type="molecule type" value="Genomic_DNA"/>
</dbReference>
<protein>
    <submittedName>
        <fullName evidence="2">Endonuclease/exonuclease/phosphatase family protein</fullName>
    </submittedName>
</protein>
<dbReference type="GO" id="GO:0004519">
    <property type="term" value="F:endonuclease activity"/>
    <property type="evidence" value="ECO:0007669"/>
    <property type="project" value="UniProtKB-KW"/>
</dbReference>
<dbReference type="OrthoDB" id="9793162at2"/>
<dbReference type="Pfam" id="PF03372">
    <property type="entry name" value="Exo_endo_phos"/>
    <property type="match status" value="1"/>
</dbReference>
<dbReference type="AlphaFoldDB" id="A0A5D4TCV1"/>
<dbReference type="PANTHER" id="PTHR12121">
    <property type="entry name" value="CARBON CATABOLITE REPRESSOR PROTEIN 4"/>
    <property type="match status" value="1"/>
</dbReference>
<sequence>MKHTYTVMSFNLRVIVASDPFSWDDRKHWIADTINTYTPDVIGTQEATIPMLEWLKETFEESYEVYAVNRTESTEVGEFSAVFVKKSRFIIGSKGSFMLAETPDIIGTMGWDAHCERICSWVELIPKRQTEPVLRFFNTHLDHMGKLARKEGLKLICDVIRRKDNEQSLPVILTGDFNDAPESEALAEVSSMKSCYSCFTEEEKENSLTFHAYEGGTKGSPIDYIFGSNGVEFLTARILRDSFNGGYPSDHYPVLATVKILEGDEDLKKSTGTLISHDCAGNHFPDMGRTLRQQ</sequence>
<keyword evidence="2" id="KW-0255">Endonuclease</keyword>
<dbReference type="InterPro" id="IPR005135">
    <property type="entry name" value="Endo/exonuclease/phosphatase"/>
</dbReference>
<comment type="caution">
    <text evidence="2">The sequence shown here is derived from an EMBL/GenBank/DDBJ whole genome shotgun (WGS) entry which is preliminary data.</text>
</comment>